<keyword evidence="1 2" id="KW-0807">Transducer</keyword>
<dbReference type="Proteomes" id="UP000737171">
    <property type="component" value="Unassembled WGS sequence"/>
</dbReference>
<feature type="domain" description="Methyl-accepting transducer" evidence="4">
    <location>
        <begin position="218"/>
        <end position="454"/>
    </location>
</feature>
<dbReference type="InterPro" id="IPR004089">
    <property type="entry name" value="MCPsignal_dom"/>
</dbReference>
<keyword evidence="3" id="KW-0812">Transmembrane</keyword>
<dbReference type="SMART" id="SM00283">
    <property type="entry name" value="MA"/>
    <property type="match status" value="1"/>
</dbReference>
<keyword evidence="6" id="KW-1185">Reference proteome</keyword>
<evidence type="ECO:0000256" key="3">
    <source>
        <dbReference type="SAM" id="Phobius"/>
    </source>
</evidence>
<protein>
    <submittedName>
        <fullName evidence="5">CHASE3 domain-containing protein</fullName>
    </submittedName>
</protein>
<dbReference type="SUPFAM" id="SSF58104">
    <property type="entry name" value="Methyl-accepting chemotaxis protein (MCP) signaling domain"/>
    <property type="match status" value="1"/>
</dbReference>
<feature type="transmembrane region" description="Helical" evidence="3">
    <location>
        <begin position="180"/>
        <end position="207"/>
    </location>
</feature>
<dbReference type="Pfam" id="PF05227">
    <property type="entry name" value="CHASE3"/>
    <property type="match status" value="1"/>
</dbReference>
<dbReference type="RefSeq" id="WP_173123486.1">
    <property type="nucleotide sequence ID" value="NZ_JABRWJ010000004.1"/>
</dbReference>
<evidence type="ECO:0000259" key="4">
    <source>
        <dbReference type="PROSITE" id="PS50111"/>
    </source>
</evidence>
<dbReference type="PROSITE" id="PS50111">
    <property type="entry name" value="CHEMOTAXIS_TRANSDUC_2"/>
    <property type="match status" value="1"/>
</dbReference>
<keyword evidence="3" id="KW-0472">Membrane</keyword>
<gene>
    <name evidence="5" type="ORF">HLB44_14115</name>
</gene>
<evidence type="ECO:0000256" key="1">
    <source>
        <dbReference type="ARBA" id="ARBA00023224"/>
    </source>
</evidence>
<dbReference type="PANTHER" id="PTHR32089">
    <property type="entry name" value="METHYL-ACCEPTING CHEMOTAXIS PROTEIN MCPB"/>
    <property type="match status" value="1"/>
</dbReference>
<dbReference type="Gene3D" id="1.10.287.950">
    <property type="entry name" value="Methyl-accepting chemotaxis protein"/>
    <property type="match status" value="1"/>
</dbReference>
<proteinExistence type="predicted"/>
<sequence length="493" mass="52214">MIGGHWTFAQKIGAGFLLVVALTVVLGALAVQSLRDMLAEREHLFTTFVQPLIDAQRMTATVEHSVASSRGYVLTRDEDYVQRARQSRSDYLAMLERTRRTTDSAEEQALLDALALAEAEHWAGLEKVFALVRSNGATEAIVRLFDEHVQPRRERLRQQANAFVAKEERLMQQARDQSRAAAAASINLMVGVAAAAAVIAAVLALVLGRTLSRQIGSAVSHVQSSSVELQAAANQQSAGAREQATAVSEIGTTVSELLASSRQIAESTQRVAQVAEETAGAARGGEGRVDQAHESIAGIRRQVDTIVGHMLDLGRKSQQIGAVLDIVAELAEQTNILAINATIEAAGAGESGKRFAVVADEIRALADRVGGSAKEIRVLVDDVRGAVNTTVMATETGSKAVDAGSQQFADVALAFKQIAALVATTTEAAREIELSTKQQASAVEQVNIAIGSVAQTTRETEASSGQTLATVSQLASLSKDLLRLVRPQAVLSA</sequence>
<organism evidence="5 6">
    <name type="scientific">Pseudaquabacterium terrae</name>
    <dbReference type="NCBI Taxonomy" id="2732868"/>
    <lineage>
        <taxon>Bacteria</taxon>
        <taxon>Pseudomonadati</taxon>
        <taxon>Pseudomonadota</taxon>
        <taxon>Betaproteobacteria</taxon>
        <taxon>Burkholderiales</taxon>
        <taxon>Sphaerotilaceae</taxon>
        <taxon>Pseudaquabacterium</taxon>
    </lineage>
</organism>
<dbReference type="Pfam" id="PF00015">
    <property type="entry name" value="MCPsignal"/>
    <property type="match status" value="1"/>
</dbReference>
<evidence type="ECO:0000313" key="5">
    <source>
        <dbReference type="EMBL" id="NRF68124.1"/>
    </source>
</evidence>
<keyword evidence="3" id="KW-1133">Transmembrane helix</keyword>
<evidence type="ECO:0000256" key="2">
    <source>
        <dbReference type="PROSITE-ProRule" id="PRU00284"/>
    </source>
</evidence>
<accession>A0ABX2EHR7</accession>
<comment type="caution">
    <text evidence="5">The sequence shown here is derived from an EMBL/GenBank/DDBJ whole genome shotgun (WGS) entry which is preliminary data.</text>
</comment>
<evidence type="ECO:0000313" key="6">
    <source>
        <dbReference type="Proteomes" id="UP000737171"/>
    </source>
</evidence>
<name>A0ABX2EHR7_9BURK</name>
<dbReference type="EMBL" id="JABRWJ010000004">
    <property type="protein sequence ID" value="NRF68124.1"/>
    <property type="molecule type" value="Genomic_DNA"/>
</dbReference>
<reference evidence="5 6" key="1">
    <citation type="submission" date="2020-05" db="EMBL/GenBank/DDBJ databases">
        <title>Aquincola sp. isolate from soil.</title>
        <authorList>
            <person name="Han J."/>
            <person name="Kim D.-U."/>
        </authorList>
    </citation>
    <scope>NUCLEOTIDE SEQUENCE [LARGE SCALE GENOMIC DNA]</scope>
    <source>
        <strain evidence="5 6">S2</strain>
    </source>
</reference>
<feature type="transmembrane region" description="Helical" evidence="3">
    <location>
        <begin position="12"/>
        <end position="31"/>
    </location>
</feature>
<dbReference type="PANTHER" id="PTHR32089:SF112">
    <property type="entry name" value="LYSOZYME-LIKE PROTEIN-RELATED"/>
    <property type="match status" value="1"/>
</dbReference>
<dbReference type="InterPro" id="IPR007891">
    <property type="entry name" value="CHASE3"/>
</dbReference>